<dbReference type="RefSeq" id="WP_004075359.1">
    <property type="nucleotide sequence ID" value="NZ_CM001488.1"/>
</dbReference>
<reference evidence="2 3" key="1">
    <citation type="submission" date="2011-09" db="EMBL/GenBank/DDBJ databases">
        <authorList>
            <consortium name="US DOE Joint Genome Institute (JGI-PGF)"/>
            <person name="Lucas S."/>
            <person name="Han J."/>
            <person name="Lapidus A."/>
            <person name="Cheng J.-F."/>
            <person name="Goodwin L."/>
            <person name="Pitluck S."/>
            <person name="Peters L."/>
            <person name="Land M.L."/>
            <person name="Hauser L."/>
            <person name="Orellana R."/>
            <person name="Lovley D."/>
            <person name="Woyke T.J."/>
        </authorList>
    </citation>
    <scope>NUCLEOTIDE SEQUENCE [LARGE SCALE GENOMIC DNA]</scope>
    <source>
        <strain evidence="2 3">2ac9</strain>
    </source>
</reference>
<feature type="coiled-coil region" evidence="1">
    <location>
        <begin position="741"/>
        <end position="782"/>
    </location>
</feature>
<accession>I5B740</accession>
<dbReference type="AlphaFoldDB" id="I5B740"/>
<evidence type="ECO:0000313" key="3">
    <source>
        <dbReference type="Proteomes" id="UP000005778"/>
    </source>
</evidence>
<proteinExistence type="predicted"/>
<evidence type="ECO:0000313" key="2">
    <source>
        <dbReference type="EMBL" id="EIM65303.1"/>
    </source>
</evidence>
<organism evidence="2 3">
    <name type="scientific">Desulfobacter postgatei 2ac9</name>
    <dbReference type="NCBI Taxonomy" id="879212"/>
    <lineage>
        <taxon>Bacteria</taxon>
        <taxon>Pseudomonadati</taxon>
        <taxon>Thermodesulfobacteriota</taxon>
        <taxon>Desulfobacteria</taxon>
        <taxon>Desulfobacterales</taxon>
        <taxon>Desulfobacteraceae</taxon>
        <taxon>Desulfobacter</taxon>
    </lineage>
</organism>
<dbReference type="HOGENOM" id="CLU_355531_0_0_7"/>
<keyword evidence="1" id="KW-0175">Coiled coil</keyword>
<protein>
    <submittedName>
        <fullName evidence="2">Uncharacterized protein</fullName>
    </submittedName>
</protein>
<gene>
    <name evidence="2" type="ORF">DespoDRAFT_03547</name>
</gene>
<sequence>MDIIDLILSDYTDFIKFEDLANEIMLQEGYNNLVPAGGWHDEGVDAKLIKYYEQKEYNIIFQYSMQKETKSKITKTYEKIKGSGKSCDELIIVTLEKINNKEEVKKNFRKQFGAKPRIEIYDRQTFKSRLGANSTLLHRFFPNIKSQLESDLFKPTSCSDNLNSYYEKSLLKMTIAFSQRRQFFESNKRLFDCMVQSFVYLKSMCMIDDLTIEICKNLNAQIDKQRILASLNRLIGSGKVLNKEGRYTLIRDEIIKIEDTYKALESDKDALVEDVLYKTQNILKRTLSPASIRFAKRNIEESITEYFKLFAMEISISETEYIYNDLEYYENLINRLKRDLPPEEYEILIYAVGEVLKKPTDEQKVVLESWCKIYIGHQVLKLDPKQIKVQADQLQGKTFVLDTDFALNLLVSEVTKNSVYKRIVNKLIDYGAKVYIPTDVLHEVAKHAEFSVRSYKYFENKYKGLDPIIIEEQVMNVFVKGYFIAKSNGDISGSTSFDGYLKNYYSKNRPIDFLKVLVHDSISDQVGLIDLVDTELDKDEYAQLEQLQEKIYTLTIKTFKAEFRDDEENREIARIDARLYLNYLHKNKNHTNSMNSFKYGYYVLTTTTRPLKCAKELNILSEFYIKPLKMVSFLEKIEPFDLSYEEISNVFLNPFLAYSVSENWKYVEKLLNIGIDLKDANITRLKWELSELFEKDLLSDEIANDSSYDAGGRELKESSADEFVDLAREISNRGYKFVPSVKSLIDKYEEEREKNEKNTDKLAELEKEIDKFGKRKQKYLKRASGKIVL</sequence>
<evidence type="ECO:0000256" key="1">
    <source>
        <dbReference type="SAM" id="Coils"/>
    </source>
</evidence>
<reference evidence="2 3" key="2">
    <citation type="submission" date="2012-02" db="EMBL/GenBank/DDBJ databases">
        <title>Improved High-Quality Draft sequence of Desulfobacter postgatei 2ac9.</title>
        <authorList>
            <consortium name="US DOE Joint Genome Institute"/>
            <person name="Lucas S."/>
            <person name="Han J."/>
            <person name="Lapidus A."/>
            <person name="Cheng J.-F."/>
            <person name="Goodwin L."/>
            <person name="Pitluck S."/>
            <person name="Peters L."/>
            <person name="Ovchinnikova G."/>
            <person name="Held B."/>
            <person name="Detter J.C."/>
            <person name="Han C."/>
            <person name="Tapia R."/>
            <person name="Land M."/>
            <person name="Hauser L."/>
            <person name="Kyrpides N."/>
            <person name="Ivanova N."/>
            <person name="Pagani I."/>
            <person name="Orellana R."/>
            <person name="Lovley D."/>
            <person name="Woyke T."/>
        </authorList>
    </citation>
    <scope>NUCLEOTIDE SEQUENCE [LARGE SCALE GENOMIC DNA]</scope>
    <source>
        <strain evidence="2 3">2ac9</strain>
    </source>
</reference>
<name>I5B740_9BACT</name>
<dbReference type="OrthoDB" id="1401598at2"/>
<dbReference type="EMBL" id="CM001488">
    <property type="protein sequence ID" value="EIM65303.1"/>
    <property type="molecule type" value="Genomic_DNA"/>
</dbReference>
<dbReference type="Proteomes" id="UP000005778">
    <property type="component" value="Chromosome"/>
</dbReference>
<keyword evidence="3" id="KW-1185">Reference proteome</keyword>